<evidence type="ECO:0000313" key="2">
    <source>
        <dbReference type="EMBL" id="DAE00917.1"/>
    </source>
</evidence>
<evidence type="ECO:0000259" key="1">
    <source>
        <dbReference type="Pfam" id="PF04865"/>
    </source>
</evidence>
<proteinExistence type="predicted"/>
<reference evidence="2" key="1">
    <citation type="journal article" date="2021" name="Proc. Natl. Acad. Sci. U.S.A.">
        <title>A Catalog of Tens of Thousands of Viruses from Human Metagenomes Reveals Hidden Associations with Chronic Diseases.</title>
        <authorList>
            <person name="Tisza M.J."/>
            <person name="Buck C.B."/>
        </authorList>
    </citation>
    <scope>NUCLEOTIDE SEQUENCE</scope>
    <source>
        <strain evidence="2">CtNwR4</strain>
    </source>
</reference>
<dbReference type="EMBL" id="BK015315">
    <property type="protein sequence ID" value="DAE00917.1"/>
    <property type="molecule type" value="Genomic_DNA"/>
</dbReference>
<dbReference type="Pfam" id="PF04865">
    <property type="entry name" value="Baseplate_J"/>
    <property type="match status" value="1"/>
</dbReference>
<accession>A0A8S5P2Q1</accession>
<name>A0A8S5P2Q1_9CAUD</name>
<dbReference type="InterPro" id="IPR052399">
    <property type="entry name" value="Phage_Baseplate_Assmbl_Protein"/>
</dbReference>
<organism evidence="2">
    <name type="scientific">Siphoviridae sp. ctNwR4</name>
    <dbReference type="NCBI Taxonomy" id="2825474"/>
    <lineage>
        <taxon>Viruses</taxon>
        <taxon>Duplodnaviria</taxon>
        <taxon>Heunggongvirae</taxon>
        <taxon>Uroviricota</taxon>
        <taxon>Caudoviricetes</taxon>
    </lineage>
</organism>
<sequence length="393" mass="42338">MNNQEWGVTERGFHRPTYVELLDAIEYKARELFGNKANLTVRSPLGVFLRIFAWMLNILFSLMEDVYNSRFVDTAVGTSLYNLGKAIGLSLLPAQKATGYVTFAGTPGTVIPSGFLVKTIAGLQFAVITEGRIEDAGSVILPIQAIDTGSDYNAAAGTVTEIVNPMDGVSSCSNSAAVDGGRGRETDEEFRDRYYQSVDYAGGVNADAISGELLQNVDAIYSVICYENDTDETNGLGLPPHSIEVVAYGGLDEEVANAIYRRKAAGIQTYGGKSISVLSASGQSIEIRFSRPTTVPVYVKITNLETNSNFPYDGMQRIRQAVVNHIGGDTWGGLPIGQDVFYMALPGVILSVSGVVDFDLLISKDGSQYSQDNIEIGTREKAVTDAEKVSVEA</sequence>
<dbReference type="InterPro" id="IPR006949">
    <property type="entry name" value="Barrel_Baseplate_J-like"/>
</dbReference>
<dbReference type="PANTHER" id="PTHR37829:SF3">
    <property type="entry name" value="PROTEIN JAYE-RELATED"/>
    <property type="match status" value="1"/>
</dbReference>
<protein>
    <submittedName>
        <fullName evidence="2">Baseplate wedge protein</fullName>
    </submittedName>
</protein>
<dbReference type="PANTHER" id="PTHR37829">
    <property type="entry name" value="PHAGE-LIKE ELEMENT PBSX PROTEIN XKDT"/>
    <property type="match status" value="1"/>
</dbReference>
<feature type="domain" description="Baseplate protein J-like barrel" evidence="1">
    <location>
        <begin position="101"/>
        <end position="181"/>
    </location>
</feature>